<keyword evidence="5 7" id="KW-0472">Membrane</keyword>
<evidence type="ECO:0000256" key="6">
    <source>
        <dbReference type="ARBA" id="ARBA00023180"/>
    </source>
</evidence>
<evidence type="ECO:0000256" key="2">
    <source>
        <dbReference type="ARBA" id="ARBA00022692"/>
    </source>
</evidence>
<dbReference type="InterPro" id="IPR029044">
    <property type="entry name" value="Nucleotide-diphossugar_trans"/>
</dbReference>
<gene>
    <name evidence="8" type="ORF">CYY_001627</name>
</gene>
<dbReference type="Pfam" id="PF13896">
    <property type="entry name" value="Glyco_transf_49"/>
    <property type="match status" value="1"/>
</dbReference>
<keyword evidence="3" id="KW-0735">Signal-anchor</keyword>
<protein>
    <recommendedName>
        <fullName evidence="10">Glycosyltransferase</fullName>
    </recommendedName>
</protein>
<comment type="subcellular location">
    <subcellularLocation>
        <location evidence="1">Membrane</location>
        <topology evidence="1">Single-pass type II membrane protein</topology>
    </subcellularLocation>
</comment>
<dbReference type="InterPro" id="IPR051292">
    <property type="entry name" value="Xyl/GlcA_transferase"/>
</dbReference>
<evidence type="ECO:0000256" key="7">
    <source>
        <dbReference type="SAM" id="Phobius"/>
    </source>
</evidence>
<dbReference type="EMBL" id="AJWJ01000040">
    <property type="protein sequence ID" value="KAF2077060.1"/>
    <property type="molecule type" value="Genomic_DNA"/>
</dbReference>
<dbReference type="GO" id="GO:0035269">
    <property type="term" value="P:protein O-linked glycosylation via mannose"/>
    <property type="evidence" value="ECO:0007669"/>
    <property type="project" value="TreeGrafter"/>
</dbReference>
<feature type="transmembrane region" description="Helical" evidence="7">
    <location>
        <begin position="23"/>
        <end position="41"/>
    </location>
</feature>
<reference evidence="8" key="1">
    <citation type="submission" date="2020-01" db="EMBL/GenBank/DDBJ databases">
        <title>Development of genomics and gene disruption for Polysphondylium violaceum indicates a role for the polyketide synthase stlB in stalk morphogenesis.</title>
        <authorList>
            <person name="Narita B."/>
            <person name="Kawabe Y."/>
            <person name="Kin K."/>
            <person name="Saito T."/>
            <person name="Gibbs R."/>
            <person name="Kuspa A."/>
            <person name="Muzny D."/>
            <person name="Queller D."/>
            <person name="Richards S."/>
            <person name="Strassman J."/>
            <person name="Sucgang R."/>
            <person name="Worley K."/>
            <person name="Schaap P."/>
        </authorList>
    </citation>
    <scope>NUCLEOTIDE SEQUENCE</scope>
    <source>
        <strain evidence="8">QSvi11</strain>
    </source>
</reference>
<sequence>MGKKPYQSSGLQFFTKLSPKQKILFLCVGIVLIFIFLQSRIDRRDVKKTSRAVLRNYHDSLPNSEYLTKNILVDADFNTSVNGTNAAWRTLHYCCRSQNTFSSTHKETFYILQSYDKWEGLFQPIDINTLSKHYKRDHIDNTKTKYHMFHFEVDYINYNHEGNMILMFRGLLEDNTTLDLDSRITVENKGTWIKKISAELSRKGAKYYLGQKTSRVIDADTQRISLTLYSEKQFQYIIPYVVIYEGGTIILRNSSMSYGETNELETGAMDETKEFVGDDGGHPSHHKSMLVPTYLTEPVRKIVPYFRKAKFIHLNNDISIVSQLDISRLDRLTEMSKNWDGFISVAIFIKEDSQVEELEALLELPEHESLKGNTNIHLVYKNPTDKTYPINYLRNVAIDHSPTDLVYTLDVDFITSKHSHSLMKKHILKSEYFTTRNNSLFCVAPFEIDGYDMEHTDLFPETKNELLEMIKQKVARPIHFVKAPEAHRAIQYKHWEVANRIYRNYYEIFWEPYCVFNKTTTLQYDPRFSGYGWDKVSHAYHLYLFDYQYFTVPDVFIAHLDHPLAPWIKRTNEENLQIWINQYESMVHLQYKHYHSKDTFKNFRFINIMNNDVPFPEVEKIK</sequence>
<dbReference type="OrthoDB" id="411524at2759"/>
<dbReference type="PANTHER" id="PTHR12270">
    <property type="entry name" value="GLYCOSYLTRANSFERASE-RELATED"/>
    <property type="match status" value="1"/>
</dbReference>
<dbReference type="GO" id="GO:0042285">
    <property type="term" value="F:xylosyltransferase activity"/>
    <property type="evidence" value="ECO:0007669"/>
    <property type="project" value="TreeGrafter"/>
</dbReference>
<dbReference type="Gene3D" id="3.90.550.10">
    <property type="entry name" value="Spore Coat Polysaccharide Biosynthesis Protein SpsA, Chain A"/>
    <property type="match status" value="1"/>
</dbReference>
<keyword evidence="4 7" id="KW-1133">Transmembrane helix</keyword>
<evidence type="ECO:0000256" key="1">
    <source>
        <dbReference type="ARBA" id="ARBA00004606"/>
    </source>
</evidence>
<evidence type="ECO:0000256" key="5">
    <source>
        <dbReference type="ARBA" id="ARBA00023136"/>
    </source>
</evidence>
<dbReference type="GO" id="GO:0015020">
    <property type="term" value="F:glucuronosyltransferase activity"/>
    <property type="evidence" value="ECO:0007669"/>
    <property type="project" value="TreeGrafter"/>
</dbReference>
<name>A0A8J4Q0R8_9MYCE</name>
<accession>A0A8J4Q0R8</accession>
<dbReference type="SUPFAM" id="SSF53448">
    <property type="entry name" value="Nucleotide-diphospho-sugar transferases"/>
    <property type="match status" value="1"/>
</dbReference>
<evidence type="ECO:0000313" key="9">
    <source>
        <dbReference type="Proteomes" id="UP000695562"/>
    </source>
</evidence>
<keyword evidence="2 7" id="KW-0812">Transmembrane</keyword>
<keyword evidence="9" id="KW-1185">Reference proteome</keyword>
<evidence type="ECO:0000313" key="8">
    <source>
        <dbReference type="EMBL" id="KAF2077060.1"/>
    </source>
</evidence>
<dbReference type="PANTHER" id="PTHR12270:SF52">
    <property type="entry name" value="GLYCOSYLTRANSFERASE-LIKE PROTEIN GNT13-RELATED"/>
    <property type="match status" value="1"/>
</dbReference>
<dbReference type="GO" id="GO:0016020">
    <property type="term" value="C:membrane"/>
    <property type="evidence" value="ECO:0007669"/>
    <property type="project" value="UniProtKB-SubCell"/>
</dbReference>
<dbReference type="Proteomes" id="UP000695562">
    <property type="component" value="Unassembled WGS sequence"/>
</dbReference>
<evidence type="ECO:0008006" key="10">
    <source>
        <dbReference type="Google" id="ProtNLM"/>
    </source>
</evidence>
<keyword evidence="6" id="KW-0325">Glycoprotein</keyword>
<evidence type="ECO:0000256" key="4">
    <source>
        <dbReference type="ARBA" id="ARBA00022989"/>
    </source>
</evidence>
<comment type="caution">
    <text evidence="8">The sequence shown here is derived from an EMBL/GenBank/DDBJ whole genome shotgun (WGS) entry which is preliminary data.</text>
</comment>
<dbReference type="AlphaFoldDB" id="A0A8J4Q0R8"/>
<evidence type="ECO:0000256" key="3">
    <source>
        <dbReference type="ARBA" id="ARBA00022968"/>
    </source>
</evidence>
<proteinExistence type="predicted"/>
<organism evidence="8 9">
    <name type="scientific">Polysphondylium violaceum</name>
    <dbReference type="NCBI Taxonomy" id="133409"/>
    <lineage>
        <taxon>Eukaryota</taxon>
        <taxon>Amoebozoa</taxon>
        <taxon>Evosea</taxon>
        <taxon>Eumycetozoa</taxon>
        <taxon>Dictyostelia</taxon>
        <taxon>Dictyosteliales</taxon>
        <taxon>Dictyosteliaceae</taxon>
        <taxon>Polysphondylium</taxon>
    </lineage>
</organism>